<sequence>MAINMTQYAQTLALLKANLKRDWLKMTIWLVVLAGMFVAVAAKFEGIYGTPKQISTIAETLKSQAMVSLFGPMTTAHLNTAIIFASEMMVFWGIFMVIFNFSLSVGATRGQEESGLTEMVLGGHPVGRLAPLAAAGLELVIANGAFVIVTGAGMMVANMPGSDGNGNWLFAVTLGAVGLSFGLISLIFAQLVADSHNVAIYNYVFFGITYLVRMMTDVSNPDYTWFSPFGWIEKADIYTKNNWLPVGLLLMLGVVGFAAAVILNGNRDIDTGIIQVRGGKRTSRFLRGSGTLLFWNQKAISLFWIVGMAVLGASYGSVFNSISKIVNDSPVVRQVLGQSGVRHLEQNQILSFVGILGVIFSVLAVVGGAMVINHLYTEERRGYLQMINTKPESRSKLLATYMVYGFVLSVIILFVALMAAMGAGNSVLKHPLAFKYFWRLFIAMLPTLALFTGILVALIGIMPKWRAVVWIALGGAFVISYFGRLIDLPAWAMKLSPFYWFRKVPLAHIDVAPVTWMLGIAFVMIVIGFIGYNHRDIES</sequence>
<evidence type="ECO:0000313" key="3">
    <source>
        <dbReference type="Proteomes" id="UP000465035"/>
    </source>
</evidence>
<feature type="transmembrane region" description="Helical" evidence="1">
    <location>
        <begin position="397"/>
        <end position="424"/>
    </location>
</feature>
<feature type="transmembrane region" description="Helical" evidence="1">
    <location>
        <begin position="243"/>
        <end position="263"/>
    </location>
</feature>
<feature type="transmembrane region" description="Helical" evidence="1">
    <location>
        <begin position="168"/>
        <end position="188"/>
    </location>
</feature>
<feature type="transmembrane region" description="Helical" evidence="1">
    <location>
        <begin position="26"/>
        <end position="44"/>
    </location>
</feature>
<feature type="transmembrane region" description="Helical" evidence="1">
    <location>
        <begin position="436"/>
        <end position="460"/>
    </location>
</feature>
<keyword evidence="1" id="KW-1133">Transmembrane helix</keyword>
<reference evidence="2 3" key="1">
    <citation type="submission" date="2019-12" db="EMBL/GenBank/DDBJ databases">
        <title>Lactobacillus hilgardii FLUB.</title>
        <authorList>
            <person name="Gustaw K."/>
        </authorList>
    </citation>
    <scope>NUCLEOTIDE SEQUENCE [LARGE SCALE GENOMIC DNA]</scope>
    <source>
        <strain evidence="2 3">FLUB</strain>
    </source>
</reference>
<keyword evidence="1" id="KW-0472">Membrane</keyword>
<feature type="transmembrane region" description="Helical" evidence="1">
    <location>
        <begin position="90"/>
        <end position="108"/>
    </location>
</feature>
<gene>
    <name evidence="2" type="ORF">GQR93_02200</name>
</gene>
<dbReference type="AlphaFoldDB" id="A0A6P1E3C6"/>
<feature type="transmembrane region" description="Helical" evidence="1">
    <location>
        <begin position="200"/>
        <end position="216"/>
    </location>
</feature>
<evidence type="ECO:0000256" key="1">
    <source>
        <dbReference type="SAM" id="Phobius"/>
    </source>
</evidence>
<dbReference type="Proteomes" id="UP000465035">
    <property type="component" value="Chromosome"/>
</dbReference>
<feature type="transmembrane region" description="Helical" evidence="1">
    <location>
        <begin position="349"/>
        <end position="376"/>
    </location>
</feature>
<feature type="transmembrane region" description="Helical" evidence="1">
    <location>
        <begin position="467"/>
        <end position="486"/>
    </location>
</feature>
<name>A0A6P1E3C6_LENHI</name>
<dbReference type="EMBL" id="CP047121">
    <property type="protein sequence ID" value="QHB51118.1"/>
    <property type="molecule type" value="Genomic_DNA"/>
</dbReference>
<evidence type="ECO:0000313" key="2">
    <source>
        <dbReference type="EMBL" id="QHB51118.1"/>
    </source>
</evidence>
<keyword evidence="1" id="KW-0812">Transmembrane</keyword>
<feature type="transmembrane region" description="Helical" evidence="1">
    <location>
        <begin position="129"/>
        <end position="156"/>
    </location>
</feature>
<organism evidence="2 3">
    <name type="scientific">Lentilactobacillus hilgardii</name>
    <name type="common">Lactobacillus hilgardii</name>
    <dbReference type="NCBI Taxonomy" id="1588"/>
    <lineage>
        <taxon>Bacteria</taxon>
        <taxon>Bacillati</taxon>
        <taxon>Bacillota</taxon>
        <taxon>Bacilli</taxon>
        <taxon>Lactobacillales</taxon>
        <taxon>Lactobacillaceae</taxon>
        <taxon>Lentilactobacillus</taxon>
    </lineage>
</organism>
<accession>A0A6P1E3C6</accession>
<protein>
    <submittedName>
        <fullName evidence="2">ABC transporter permease</fullName>
    </submittedName>
</protein>
<feature type="transmembrane region" description="Helical" evidence="1">
    <location>
        <begin position="302"/>
        <end position="322"/>
    </location>
</feature>
<proteinExistence type="predicted"/>
<feature type="transmembrane region" description="Helical" evidence="1">
    <location>
        <begin position="506"/>
        <end position="532"/>
    </location>
</feature>